<gene>
    <name evidence="1" type="ORF">GCM10018785_66080</name>
</gene>
<dbReference type="Proteomes" id="UP000608024">
    <property type="component" value="Unassembled WGS sequence"/>
</dbReference>
<dbReference type="RefSeq" id="WP_190139841.1">
    <property type="nucleotide sequence ID" value="NZ_BNBT01000165.1"/>
</dbReference>
<protein>
    <submittedName>
        <fullName evidence="1">Uncharacterized protein</fullName>
    </submittedName>
</protein>
<sequence length="69" mass="7982">MTTDEYCWTCDADEPHRKLEGPEQRWLKNRLGRAAVNEFLVCLAPGCRNLRTGSNKRPFPEPIRLPVLD</sequence>
<dbReference type="EMBL" id="BNBT01000165">
    <property type="protein sequence ID" value="GHE89864.1"/>
    <property type="molecule type" value="Genomic_DNA"/>
</dbReference>
<evidence type="ECO:0000313" key="2">
    <source>
        <dbReference type="Proteomes" id="UP000608024"/>
    </source>
</evidence>
<name>A0A919A7C4_9ACTN</name>
<organism evidence="1 2">
    <name type="scientific">Streptomyces longispororuber</name>
    <dbReference type="NCBI Taxonomy" id="68230"/>
    <lineage>
        <taxon>Bacteria</taxon>
        <taxon>Bacillati</taxon>
        <taxon>Actinomycetota</taxon>
        <taxon>Actinomycetes</taxon>
        <taxon>Kitasatosporales</taxon>
        <taxon>Streptomycetaceae</taxon>
        <taxon>Streptomyces</taxon>
    </lineage>
</organism>
<proteinExistence type="predicted"/>
<accession>A0A919A7C4</accession>
<keyword evidence="2" id="KW-1185">Reference proteome</keyword>
<reference evidence="1" key="1">
    <citation type="journal article" date="2014" name="Int. J. Syst. Evol. Microbiol.">
        <title>Complete genome sequence of Corynebacterium casei LMG S-19264T (=DSM 44701T), isolated from a smear-ripened cheese.</title>
        <authorList>
            <consortium name="US DOE Joint Genome Institute (JGI-PGF)"/>
            <person name="Walter F."/>
            <person name="Albersmeier A."/>
            <person name="Kalinowski J."/>
            <person name="Ruckert C."/>
        </authorList>
    </citation>
    <scope>NUCLEOTIDE SEQUENCE</scope>
    <source>
        <strain evidence="1">JCM 4784</strain>
    </source>
</reference>
<evidence type="ECO:0000313" key="1">
    <source>
        <dbReference type="EMBL" id="GHE89864.1"/>
    </source>
</evidence>
<comment type="caution">
    <text evidence="1">The sequence shown here is derived from an EMBL/GenBank/DDBJ whole genome shotgun (WGS) entry which is preliminary data.</text>
</comment>
<dbReference type="AlphaFoldDB" id="A0A919A7C4"/>
<reference evidence="1" key="2">
    <citation type="submission" date="2020-09" db="EMBL/GenBank/DDBJ databases">
        <authorList>
            <person name="Sun Q."/>
            <person name="Ohkuma M."/>
        </authorList>
    </citation>
    <scope>NUCLEOTIDE SEQUENCE</scope>
    <source>
        <strain evidence="1">JCM 4784</strain>
    </source>
</reference>